<accession>A0A286RE95</accession>
<dbReference type="EMBL" id="CP018477">
    <property type="protein sequence ID" value="ASV74276.1"/>
    <property type="molecule type" value="Genomic_DNA"/>
</dbReference>
<gene>
    <name evidence="1" type="ORF">THTE_1674</name>
</gene>
<reference evidence="1 2" key="1">
    <citation type="journal article" name="Front. Microbiol.">
        <title>Sugar Metabolism of the First Thermophilic Planctomycete Thermogutta terrifontis: Comparative Genomic and Transcriptomic Approaches.</title>
        <authorList>
            <person name="Elcheninov A.G."/>
            <person name="Menzel P."/>
            <person name="Gudbergsdottir S.R."/>
            <person name="Slesarev A.I."/>
            <person name="Kadnikov V.V."/>
            <person name="Krogh A."/>
            <person name="Bonch-Osmolovskaya E.A."/>
            <person name="Peng X."/>
            <person name="Kublanov I.V."/>
        </authorList>
    </citation>
    <scope>NUCLEOTIDE SEQUENCE [LARGE SCALE GENOMIC DNA]</scope>
    <source>
        <strain evidence="1 2">R1</strain>
    </source>
</reference>
<evidence type="ECO:0000313" key="1">
    <source>
        <dbReference type="EMBL" id="ASV74276.1"/>
    </source>
</evidence>
<evidence type="ECO:0000313" key="2">
    <source>
        <dbReference type="Proteomes" id="UP000215086"/>
    </source>
</evidence>
<dbReference type="KEGG" id="ttf:THTE_1674"/>
<dbReference type="AlphaFoldDB" id="A0A286RE95"/>
<proteinExistence type="predicted"/>
<name>A0A286RE95_9BACT</name>
<dbReference type="Proteomes" id="UP000215086">
    <property type="component" value="Chromosome"/>
</dbReference>
<protein>
    <submittedName>
        <fullName evidence="1">Uncharacterized protein</fullName>
    </submittedName>
</protein>
<organism evidence="1 2">
    <name type="scientific">Thermogutta terrifontis</name>
    <dbReference type="NCBI Taxonomy" id="1331910"/>
    <lineage>
        <taxon>Bacteria</taxon>
        <taxon>Pseudomonadati</taxon>
        <taxon>Planctomycetota</taxon>
        <taxon>Planctomycetia</taxon>
        <taxon>Pirellulales</taxon>
        <taxon>Thermoguttaceae</taxon>
        <taxon>Thermogutta</taxon>
    </lineage>
</organism>
<sequence length="45" mass="4844">MRFCNGSGATSDSLPGTDERLYNSVSRIALRGFHAVFAKQANQVA</sequence>
<keyword evidence="2" id="KW-1185">Reference proteome</keyword>